<dbReference type="PROSITE" id="PS00028">
    <property type="entry name" value="ZINC_FINGER_C2H2_1"/>
    <property type="match status" value="1"/>
</dbReference>
<sequence length="222" mass="24599">MAVNSVVNRDGNLSKNRTAKIPAPPQNISFGVKILIGALITSVIIAIAVITGFVVYASSNHCVICNTTLTTTPNMTNFPNFTIEHPRIPNFENENITEPPVIEIKMDAISYASTLKTAERETRTNLTDKETAPLQLTIEKDAQNNLDSSRENLHSSLSLLIDKVVLGISESKTDSSLVSSQQQQESINSNSKKLLRPFSCPICKRGFKRIERLQRHSRIHQS</sequence>
<keyword evidence="2" id="KW-0812">Transmembrane</keyword>
<protein>
    <recommendedName>
        <fullName evidence="3">C2H2-type domain-containing protein</fullName>
    </recommendedName>
</protein>
<evidence type="ECO:0000259" key="3">
    <source>
        <dbReference type="PROSITE" id="PS50157"/>
    </source>
</evidence>
<keyword evidence="1" id="KW-0479">Metal-binding</keyword>
<gene>
    <name evidence="4" type="ORF">DGAL_LOCUS12089</name>
</gene>
<evidence type="ECO:0000256" key="1">
    <source>
        <dbReference type="PROSITE-ProRule" id="PRU00042"/>
    </source>
</evidence>
<dbReference type="Proteomes" id="UP000789390">
    <property type="component" value="Unassembled WGS sequence"/>
</dbReference>
<reference evidence="4" key="1">
    <citation type="submission" date="2021-11" db="EMBL/GenBank/DDBJ databases">
        <authorList>
            <person name="Schell T."/>
        </authorList>
    </citation>
    <scope>NUCLEOTIDE SEQUENCE</scope>
    <source>
        <strain evidence="4">M5</strain>
    </source>
</reference>
<accession>A0A8J2WJ19</accession>
<comment type="caution">
    <text evidence="4">The sequence shown here is derived from an EMBL/GenBank/DDBJ whole genome shotgun (WGS) entry which is preliminary data.</text>
</comment>
<proteinExistence type="predicted"/>
<evidence type="ECO:0000256" key="2">
    <source>
        <dbReference type="SAM" id="Phobius"/>
    </source>
</evidence>
<dbReference type="InterPro" id="IPR013087">
    <property type="entry name" value="Znf_C2H2_type"/>
</dbReference>
<keyword evidence="5" id="KW-1185">Reference proteome</keyword>
<feature type="domain" description="C2H2-type" evidence="3">
    <location>
        <begin position="198"/>
        <end position="222"/>
    </location>
</feature>
<dbReference type="EMBL" id="CAKKLH010000287">
    <property type="protein sequence ID" value="CAH0108692.1"/>
    <property type="molecule type" value="Genomic_DNA"/>
</dbReference>
<dbReference type="SUPFAM" id="SSF57667">
    <property type="entry name" value="beta-beta-alpha zinc fingers"/>
    <property type="match status" value="1"/>
</dbReference>
<dbReference type="GO" id="GO:0008270">
    <property type="term" value="F:zinc ion binding"/>
    <property type="evidence" value="ECO:0007669"/>
    <property type="project" value="UniProtKB-KW"/>
</dbReference>
<keyword evidence="2" id="KW-1133">Transmembrane helix</keyword>
<organism evidence="4 5">
    <name type="scientific">Daphnia galeata</name>
    <dbReference type="NCBI Taxonomy" id="27404"/>
    <lineage>
        <taxon>Eukaryota</taxon>
        <taxon>Metazoa</taxon>
        <taxon>Ecdysozoa</taxon>
        <taxon>Arthropoda</taxon>
        <taxon>Crustacea</taxon>
        <taxon>Branchiopoda</taxon>
        <taxon>Diplostraca</taxon>
        <taxon>Cladocera</taxon>
        <taxon>Anomopoda</taxon>
        <taxon>Daphniidae</taxon>
        <taxon>Daphnia</taxon>
    </lineage>
</organism>
<keyword evidence="1" id="KW-0863">Zinc-finger</keyword>
<keyword evidence="2" id="KW-0472">Membrane</keyword>
<dbReference type="PROSITE" id="PS50157">
    <property type="entry name" value="ZINC_FINGER_C2H2_2"/>
    <property type="match status" value="1"/>
</dbReference>
<dbReference type="SMART" id="SM00355">
    <property type="entry name" value="ZnF_C2H2"/>
    <property type="match status" value="1"/>
</dbReference>
<evidence type="ECO:0000313" key="4">
    <source>
        <dbReference type="EMBL" id="CAH0108692.1"/>
    </source>
</evidence>
<feature type="transmembrane region" description="Helical" evidence="2">
    <location>
        <begin position="34"/>
        <end position="57"/>
    </location>
</feature>
<dbReference type="AlphaFoldDB" id="A0A8J2WJ19"/>
<dbReference type="OrthoDB" id="3437960at2759"/>
<name>A0A8J2WJ19_9CRUS</name>
<dbReference type="Gene3D" id="3.30.160.60">
    <property type="entry name" value="Classic Zinc Finger"/>
    <property type="match status" value="1"/>
</dbReference>
<keyword evidence="1" id="KW-0862">Zinc</keyword>
<evidence type="ECO:0000313" key="5">
    <source>
        <dbReference type="Proteomes" id="UP000789390"/>
    </source>
</evidence>
<dbReference type="InterPro" id="IPR036236">
    <property type="entry name" value="Znf_C2H2_sf"/>
</dbReference>